<dbReference type="STRING" id="101091.A0A1C7N5Z8"/>
<evidence type="ECO:0000256" key="1">
    <source>
        <dbReference type="ARBA" id="ARBA00001946"/>
    </source>
</evidence>
<dbReference type="InParanoid" id="A0A1C7N5Z8"/>
<dbReference type="InterPro" id="IPR015793">
    <property type="entry name" value="Pyrv_Knase_brl"/>
</dbReference>
<dbReference type="Pfam" id="PF00224">
    <property type="entry name" value="PK"/>
    <property type="match status" value="1"/>
</dbReference>
<keyword evidence="19" id="KW-1185">Reference proteome</keyword>
<comment type="similarity">
    <text evidence="4 15">Belongs to the pyruvate kinase family.</text>
</comment>
<dbReference type="SUPFAM" id="SSF52935">
    <property type="entry name" value="PK C-terminal domain-like"/>
    <property type="match status" value="1"/>
</dbReference>
<keyword evidence="11 15" id="KW-0460">Magnesium</keyword>
<keyword evidence="8" id="KW-0547">Nucleotide-binding</keyword>
<evidence type="ECO:0000256" key="8">
    <source>
        <dbReference type="ARBA" id="ARBA00022741"/>
    </source>
</evidence>
<dbReference type="InterPro" id="IPR040442">
    <property type="entry name" value="Pyrv_kinase-like_dom_sf"/>
</dbReference>
<comment type="pathway">
    <text evidence="3 15">Carbohydrate degradation; glycolysis; pyruvate from D-glyceraldehyde 3-phosphate: step 5/5.</text>
</comment>
<evidence type="ECO:0000256" key="10">
    <source>
        <dbReference type="ARBA" id="ARBA00022840"/>
    </source>
</evidence>
<dbReference type="InterPro" id="IPR015795">
    <property type="entry name" value="Pyrv_Knase_C"/>
</dbReference>
<evidence type="ECO:0000256" key="15">
    <source>
        <dbReference type="RuleBase" id="RU000504"/>
    </source>
</evidence>
<dbReference type="Pfam" id="PF02887">
    <property type="entry name" value="PK_C"/>
    <property type="match status" value="1"/>
</dbReference>
<protein>
    <recommendedName>
        <fullName evidence="5 15">Pyruvate kinase</fullName>
        <ecNumber evidence="5 15">2.7.1.40</ecNumber>
    </recommendedName>
</protein>
<reference evidence="18 19" key="1">
    <citation type="submission" date="2016-03" db="EMBL/GenBank/DDBJ databases">
        <title>Choanephora cucurbitarum.</title>
        <authorList>
            <person name="Min B."/>
            <person name="Park H."/>
            <person name="Park J.-H."/>
            <person name="Shin H.-D."/>
            <person name="Choi I.-G."/>
        </authorList>
    </citation>
    <scope>NUCLEOTIDE SEQUENCE [LARGE SCALE GENOMIC DNA]</scope>
    <source>
        <strain evidence="18 19">KUS-F28377</strain>
    </source>
</reference>
<dbReference type="PANTHER" id="PTHR11817">
    <property type="entry name" value="PYRUVATE KINASE"/>
    <property type="match status" value="1"/>
</dbReference>
<feature type="domain" description="Pyruvate kinase barrel" evidence="16">
    <location>
        <begin position="1"/>
        <end position="42"/>
    </location>
</feature>
<dbReference type="EMBL" id="LUGH01000501">
    <property type="protein sequence ID" value="OBZ84520.1"/>
    <property type="molecule type" value="Genomic_DNA"/>
</dbReference>
<dbReference type="GO" id="GO:0030955">
    <property type="term" value="F:potassium ion binding"/>
    <property type="evidence" value="ECO:0007669"/>
    <property type="project" value="InterPro"/>
</dbReference>
<evidence type="ECO:0000259" key="16">
    <source>
        <dbReference type="Pfam" id="PF00224"/>
    </source>
</evidence>
<organism evidence="18 19">
    <name type="scientific">Choanephora cucurbitarum</name>
    <dbReference type="NCBI Taxonomy" id="101091"/>
    <lineage>
        <taxon>Eukaryota</taxon>
        <taxon>Fungi</taxon>
        <taxon>Fungi incertae sedis</taxon>
        <taxon>Mucoromycota</taxon>
        <taxon>Mucoromycotina</taxon>
        <taxon>Mucoromycetes</taxon>
        <taxon>Mucorales</taxon>
        <taxon>Mucorineae</taxon>
        <taxon>Choanephoraceae</taxon>
        <taxon>Choanephoroideae</taxon>
        <taxon>Choanephora</taxon>
    </lineage>
</organism>
<dbReference type="OrthoDB" id="108365at2759"/>
<evidence type="ECO:0000256" key="2">
    <source>
        <dbReference type="ARBA" id="ARBA00001958"/>
    </source>
</evidence>
<dbReference type="PRINTS" id="PR01050">
    <property type="entry name" value="PYRUVTKNASE"/>
</dbReference>
<keyword evidence="13 18" id="KW-0670">Pyruvate</keyword>
<dbReference type="GO" id="GO:0005524">
    <property type="term" value="F:ATP binding"/>
    <property type="evidence" value="ECO:0007669"/>
    <property type="project" value="UniProtKB-KW"/>
</dbReference>
<gene>
    <name evidence="18" type="primary">PYK1_0</name>
    <name evidence="18" type="ORF">A0J61_07439</name>
</gene>
<dbReference type="SUPFAM" id="SSF51621">
    <property type="entry name" value="Phosphoenolpyruvate/pyruvate domain"/>
    <property type="match status" value="1"/>
</dbReference>
<comment type="cofactor">
    <cofactor evidence="1">
        <name>Mg(2+)</name>
        <dbReference type="ChEBI" id="CHEBI:18420"/>
    </cofactor>
</comment>
<dbReference type="Gene3D" id="3.20.20.60">
    <property type="entry name" value="Phosphoenolpyruvate-binding domains"/>
    <property type="match status" value="1"/>
</dbReference>
<name>A0A1C7N5Z8_9FUNG</name>
<keyword evidence="9 15" id="KW-0418">Kinase</keyword>
<evidence type="ECO:0000256" key="12">
    <source>
        <dbReference type="ARBA" id="ARBA00023152"/>
    </source>
</evidence>
<dbReference type="UniPathway" id="UPA00109">
    <property type="reaction ID" value="UER00188"/>
</dbReference>
<evidence type="ECO:0000256" key="3">
    <source>
        <dbReference type="ARBA" id="ARBA00004997"/>
    </source>
</evidence>
<evidence type="ECO:0000256" key="13">
    <source>
        <dbReference type="ARBA" id="ARBA00023317"/>
    </source>
</evidence>
<comment type="caution">
    <text evidence="18">The sequence shown here is derived from an EMBL/GenBank/DDBJ whole genome shotgun (WGS) entry which is preliminary data.</text>
</comment>
<dbReference type="EC" id="2.7.1.40" evidence="5 15"/>
<proteinExistence type="inferred from homology"/>
<dbReference type="FunFam" id="3.40.1380.20:FF:000001">
    <property type="entry name" value="Pyruvate kinase"/>
    <property type="match status" value="1"/>
</dbReference>
<dbReference type="Gene3D" id="3.40.1380.20">
    <property type="entry name" value="Pyruvate kinase, C-terminal domain"/>
    <property type="match status" value="1"/>
</dbReference>
<evidence type="ECO:0000256" key="11">
    <source>
        <dbReference type="ARBA" id="ARBA00022842"/>
    </source>
</evidence>
<dbReference type="InterPro" id="IPR001697">
    <property type="entry name" value="Pyr_Knase"/>
</dbReference>
<keyword evidence="12 15" id="KW-0324">Glycolysis</keyword>
<dbReference type="GO" id="GO:0000287">
    <property type="term" value="F:magnesium ion binding"/>
    <property type="evidence" value="ECO:0007669"/>
    <property type="project" value="InterPro"/>
</dbReference>
<keyword evidence="7" id="KW-0479">Metal-binding</keyword>
<evidence type="ECO:0000256" key="9">
    <source>
        <dbReference type="ARBA" id="ARBA00022777"/>
    </source>
</evidence>
<evidence type="ECO:0000313" key="19">
    <source>
        <dbReference type="Proteomes" id="UP000093000"/>
    </source>
</evidence>
<comment type="cofactor">
    <cofactor evidence="2">
        <name>K(+)</name>
        <dbReference type="ChEBI" id="CHEBI:29103"/>
    </cofactor>
</comment>
<keyword evidence="10" id="KW-0067">ATP-binding</keyword>
<keyword evidence="6 15" id="KW-0808">Transferase</keyword>
<feature type="domain" description="Pyruvate kinase C-terminal" evidence="17">
    <location>
        <begin position="77"/>
        <end position="195"/>
    </location>
</feature>
<dbReference type="AlphaFoldDB" id="A0A1C7N5Z8"/>
<evidence type="ECO:0000313" key="18">
    <source>
        <dbReference type="EMBL" id="OBZ84520.1"/>
    </source>
</evidence>
<dbReference type="GO" id="GO:0016301">
    <property type="term" value="F:kinase activity"/>
    <property type="evidence" value="ECO:0007669"/>
    <property type="project" value="UniProtKB-KW"/>
</dbReference>
<evidence type="ECO:0000256" key="6">
    <source>
        <dbReference type="ARBA" id="ARBA00022679"/>
    </source>
</evidence>
<accession>A0A1C7N5Z8</accession>
<dbReference type="GO" id="GO:0004743">
    <property type="term" value="F:pyruvate kinase activity"/>
    <property type="evidence" value="ECO:0007669"/>
    <property type="project" value="UniProtKB-EC"/>
</dbReference>
<evidence type="ECO:0000256" key="14">
    <source>
        <dbReference type="ARBA" id="ARBA00048152"/>
    </source>
</evidence>
<evidence type="ECO:0000256" key="7">
    <source>
        <dbReference type="ARBA" id="ARBA00022723"/>
    </source>
</evidence>
<evidence type="ECO:0000256" key="5">
    <source>
        <dbReference type="ARBA" id="ARBA00012142"/>
    </source>
</evidence>
<comment type="catalytic activity">
    <reaction evidence="14 15">
        <text>pyruvate + ATP = phosphoenolpyruvate + ADP + H(+)</text>
        <dbReference type="Rhea" id="RHEA:18157"/>
        <dbReference type="ChEBI" id="CHEBI:15361"/>
        <dbReference type="ChEBI" id="CHEBI:15378"/>
        <dbReference type="ChEBI" id="CHEBI:30616"/>
        <dbReference type="ChEBI" id="CHEBI:58702"/>
        <dbReference type="ChEBI" id="CHEBI:456216"/>
        <dbReference type="EC" id="2.7.1.40"/>
    </reaction>
</comment>
<sequence>MTYNPRPTRAEVSDVANAVLDGADLVMLSGETAKGSYPLEAVQTMAATCELAESVICYAPLFNQLRGLTPWPTDTTETVACAAVSAAAEQNAGAIIVLSKSGHSARLASKYRPAQPIILVTREEQTARQSHLHRGVFPFVYTGDVAAKWDEDVESRIKWGIQQGKKSGLIKSNDPVVIVQGWKGGLGNTNTVRVLIAP</sequence>
<evidence type="ECO:0000259" key="17">
    <source>
        <dbReference type="Pfam" id="PF02887"/>
    </source>
</evidence>
<dbReference type="InterPro" id="IPR036918">
    <property type="entry name" value="Pyrv_Knase_C_sf"/>
</dbReference>
<evidence type="ECO:0000256" key="4">
    <source>
        <dbReference type="ARBA" id="ARBA00008663"/>
    </source>
</evidence>
<dbReference type="InterPro" id="IPR015813">
    <property type="entry name" value="Pyrv/PenolPyrv_kinase-like_dom"/>
</dbReference>
<dbReference type="Proteomes" id="UP000093000">
    <property type="component" value="Unassembled WGS sequence"/>
</dbReference>